<keyword evidence="2" id="KW-0547">Nucleotide-binding</keyword>
<dbReference type="WBParaSite" id="SMUV_0001087101-mRNA-1">
    <property type="protein sequence ID" value="SMUV_0001087101-mRNA-1"/>
    <property type="gene ID" value="SMUV_0001087101"/>
</dbReference>
<dbReference type="CDD" id="cd03708">
    <property type="entry name" value="GTPBP_III"/>
    <property type="match status" value="1"/>
</dbReference>
<dbReference type="GO" id="GO:0003924">
    <property type="term" value="F:GTPase activity"/>
    <property type="evidence" value="ECO:0007669"/>
    <property type="project" value="InterPro"/>
</dbReference>
<dbReference type="AlphaFoldDB" id="A0A0N5B0R9"/>
<dbReference type="InterPro" id="IPR000795">
    <property type="entry name" value="T_Tr_GTP-bd_dom"/>
</dbReference>
<feature type="domain" description="Tr-type G" evidence="5">
    <location>
        <begin position="137"/>
        <end position="369"/>
    </location>
</feature>
<feature type="compositionally biased region" description="Basic and acidic residues" evidence="4">
    <location>
        <begin position="583"/>
        <end position="612"/>
    </location>
</feature>
<dbReference type="Pfam" id="PF00009">
    <property type="entry name" value="GTP_EFTU"/>
    <property type="match status" value="1"/>
</dbReference>
<keyword evidence="6" id="KW-1185">Reference proteome</keyword>
<comment type="similarity">
    <text evidence="1">Belongs to the TRAFAC class translation factor GTPase superfamily. Classic translation factor GTPase family. EF-Tu/EF-1A subfamily.</text>
</comment>
<dbReference type="CDD" id="cd04165">
    <property type="entry name" value="GTPBP1_like"/>
    <property type="match status" value="1"/>
</dbReference>
<sequence>MPVLNKTAAAAAAATFLASEDEDGDIELDNSDVLSKDFLINVSLANDDSRIEKYCDYIQSLFAQGEGEAIIELGASIDGSSTDKGLTKKELEIAEQNNNEILKRINATATHLVTKQCSPDMNTAFYLVRKNLKIEDFIEVRVAVVGNVDAGKSTLLGVLTHDTLDDGRGLARKKLFRHKHEFETGRTSSVGHDILGFDINGKVVNHSDEHSGHLDWVTICQNSAKVVTFIDLAGHEKYLKTTIFGMTGHAPDYTMLMVGSNAGIIGMTKEHLSLALSLSVPVFIVVTKVDMCPEQVLNETLKNIDRLMKSPGVRKLPVAIRTIEDVVQAALHFSSGRVCPVFQVSNVLGTNLDLLRAFLNLVPLRRKLVLEAPAEFQVDDVYWVNGVGTVVSGTCLTGQISVNDNLMIGPNKVGEFVSVPIKSIHRKRMPVSHVRCGQTASFAIRKLVKKDVRKGMVLVSPLLNPSSAMQFQAEILVLHHPTTISQDYQAMVHIGSIRQTATIIKMTKDVLRTGDRDLVTFKFLKCPEYLREGSRMVFREGRTKAIGTVTKVFPFSPSSLPKPSRAKHFKRKGNYYGKKVHAVGKDDGKKYRGPREDKDKKGYKDEKISAKE</sequence>
<evidence type="ECO:0000313" key="7">
    <source>
        <dbReference type="WBParaSite" id="SMUV_0001087101-mRNA-1"/>
    </source>
</evidence>
<dbReference type="FunFam" id="2.40.30.10:FF:000014">
    <property type="entry name" value="Probable GTP-binding protein 1"/>
    <property type="match status" value="1"/>
</dbReference>
<dbReference type="FunFam" id="3.40.50.300:FF:000091">
    <property type="entry name" value="Probable GTP-binding protein 1"/>
    <property type="match status" value="1"/>
</dbReference>
<dbReference type="Gene3D" id="2.40.30.10">
    <property type="entry name" value="Translation factors"/>
    <property type="match status" value="2"/>
</dbReference>
<evidence type="ECO:0000313" key="6">
    <source>
        <dbReference type="Proteomes" id="UP000046393"/>
    </source>
</evidence>
<dbReference type="InterPro" id="IPR027417">
    <property type="entry name" value="P-loop_NTPase"/>
</dbReference>
<accession>A0A0N5B0R9</accession>
<reference evidence="7" key="1">
    <citation type="submission" date="2017-02" db="UniProtKB">
        <authorList>
            <consortium name="WormBaseParasite"/>
        </authorList>
    </citation>
    <scope>IDENTIFICATION</scope>
</reference>
<proteinExistence type="inferred from homology"/>
<dbReference type="CDD" id="cd03694">
    <property type="entry name" value="GTPBP_II"/>
    <property type="match status" value="1"/>
</dbReference>
<evidence type="ECO:0000256" key="4">
    <source>
        <dbReference type="SAM" id="MobiDB-lite"/>
    </source>
</evidence>
<dbReference type="Pfam" id="PF03144">
    <property type="entry name" value="GTP_EFTU_D2"/>
    <property type="match status" value="1"/>
</dbReference>
<dbReference type="InterPro" id="IPR004161">
    <property type="entry name" value="EFTu-like_2"/>
</dbReference>
<dbReference type="InterPro" id="IPR009000">
    <property type="entry name" value="Transl_B-barrel_sf"/>
</dbReference>
<dbReference type="Gene3D" id="3.40.50.300">
    <property type="entry name" value="P-loop containing nucleotide triphosphate hydrolases"/>
    <property type="match status" value="1"/>
</dbReference>
<dbReference type="FunFam" id="2.40.30.10:FF:000084">
    <property type="entry name" value="GTP-binding elongation factor Tu family"/>
    <property type="match status" value="1"/>
</dbReference>
<keyword evidence="3" id="KW-0342">GTP-binding</keyword>
<dbReference type="PROSITE" id="PS51722">
    <property type="entry name" value="G_TR_2"/>
    <property type="match status" value="1"/>
</dbReference>
<name>A0A0N5B0R9_9BILA</name>
<organism evidence="6 7">
    <name type="scientific">Syphacia muris</name>
    <dbReference type="NCBI Taxonomy" id="451379"/>
    <lineage>
        <taxon>Eukaryota</taxon>
        <taxon>Metazoa</taxon>
        <taxon>Ecdysozoa</taxon>
        <taxon>Nematoda</taxon>
        <taxon>Chromadorea</taxon>
        <taxon>Rhabditida</taxon>
        <taxon>Spirurina</taxon>
        <taxon>Oxyuridomorpha</taxon>
        <taxon>Oxyuroidea</taxon>
        <taxon>Oxyuridae</taxon>
        <taxon>Syphacia</taxon>
    </lineage>
</organism>
<evidence type="ECO:0000256" key="3">
    <source>
        <dbReference type="ARBA" id="ARBA00023134"/>
    </source>
</evidence>
<dbReference type="GO" id="GO:0005525">
    <property type="term" value="F:GTP binding"/>
    <property type="evidence" value="ECO:0007669"/>
    <property type="project" value="UniProtKB-KW"/>
</dbReference>
<dbReference type="PANTHER" id="PTHR43721">
    <property type="entry name" value="ELONGATION FACTOR TU-RELATED"/>
    <property type="match status" value="1"/>
</dbReference>
<dbReference type="STRING" id="451379.A0A0N5B0R9"/>
<dbReference type="InterPro" id="IPR050055">
    <property type="entry name" value="EF-Tu_GTPase"/>
</dbReference>
<protein>
    <submittedName>
        <fullName evidence="7">Tr-type G domain-containing protein</fullName>
    </submittedName>
</protein>
<evidence type="ECO:0000259" key="5">
    <source>
        <dbReference type="PROSITE" id="PS51722"/>
    </source>
</evidence>
<evidence type="ECO:0000256" key="1">
    <source>
        <dbReference type="ARBA" id="ARBA00007249"/>
    </source>
</evidence>
<dbReference type="Proteomes" id="UP000046393">
    <property type="component" value="Unplaced"/>
</dbReference>
<evidence type="ECO:0000256" key="2">
    <source>
        <dbReference type="ARBA" id="ARBA00022741"/>
    </source>
</evidence>
<feature type="region of interest" description="Disordered" evidence="4">
    <location>
        <begin position="580"/>
        <end position="612"/>
    </location>
</feature>
<dbReference type="InterPro" id="IPR009001">
    <property type="entry name" value="Transl_elong_EF1A/Init_IF2_C"/>
</dbReference>
<dbReference type="PANTHER" id="PTHR43721:SF9">
    <property type="entry name" value="GTP-BINDING PROTEIN 1"/>
    <property type="match status" value="1"/>
</dbReference>
<dbReference type="InterPro" id="IPR035531">
    <property type="entry name" value="GTPBP1-like"/>
</dbReference>
<dbReference type="SUPFAM" id="SSF50465">
    <property type="entry name" value="EF-Tu/eEF-1alpha/eIF2-gamma C-terminal domain"/>
    <property type="match status" value="1"/>
</dbReference>
<dbReference type="GO" id="GO:0003746">
    <property type="term" value="F:translation elongation factor activity"/>
    <property type="evidence" value="ECO:0007669"/>
    <property type="project" value="TreeGrafter"/>
</dbReference>
<dbReference type="SUPFAM" id="SSF50447">
    <property type="entry name" value="Translation proteins"/>
    <property type="match status" value="1"/>
</dbReference>
<dbReference type="SUPFAM" id="SSF52540">
    <property type="entry name" value="P-loop containing nucleoside triphosphate hydrolases"/>
    <property type="match status" value="1"/>
</dbReference>